<dbReference type="InterPro" id="IPR036188">
    <property type="entry name" value="FAD/NAD-bd_sf"/>
</dbReference>
<dbReference type="Gene3D" id="3.30.9.10">
    <property type="entry name" value="D-Amino Acid Oxidase, subunit A, domain 2"/>
    <property type="match status" value="1"/>
</dbReference>
<gene>
    <name evidence="3" type="primary">puuB2</name>
    <name evidence="3" type="ORF">RCA23_c27840</name>
</gene>
<dbReference type="SUPFAM" id="SSF51905">
    <property type="entry name" value="FAD/NAD(P)-binding domain"/>
    <property type="match status" value="1"/>
</dbReference>
<dbReference type="EMBL" id="CP003984">
    <property type="protein sequence ID" value="AII88292.1"/>
    <property type="molecule type" value="Genomic_DNA"/>
</dbReference>
<proteinExistence type="predicted"/>
<dbReference type="Proteomes" id="UP000028680">
    <property type="component" value="Chromosome"/>
</dbReference>
<dbReference type="KEGG" id="ptp:RCA23_c27840"/>
<evidence type="ECO:0000259" key="2">
    <source>
        <dbReference type="Pfam" id="PF01266"/>
    </source>
</evidence>
<organism evidence="3 4">
    <name type="scientific">Planktomarina temperata RCA23</name>
    <dbReference type="NCBI Taxonomy" id="666509"/>
    <lineage>
        <taxon>Bacteria</taxon>
        <taxon>Pseudomonadati</taxon>
        <taxon>Pseudomonadota</taxon>
        <taxon>Alphaproteobacteria</taxon>
        <taxon>Rhodobacterales</taxon>
        <taxon>Paracoccaceae</taxon>
        <taxon>Planktomarina</taxon>
    </lineage>
</organism>
<name>A0AAN0RLB8_9RHOB</name>
<dbReference type="EC" id="1.4.3.-" evidence="3"/>
<dbReference type="RefSeq" id="WP_044050863.1">
    <property type="nucleotide sequence ID" value="NZ_CP003984.1"/>
</dbReference>
<reference evidence="3 4" key="1">
    <citation type="journal article" date="2014" name="ISME J.">
        <title>Adaptation of an abundant Roseobacter RCA organism to pelagic systems revealed by genomic and transcriptomic analyses.</title>
        <authorList>
            <person name="Voget S."/>
            <person name="Wemheuer B."/>
            <person name="Brinkhoff T."/>
            <person name="Vollmers J."/>
            <person name="Dietrich S."/>
            <person name="Giebel H.A."/>
            <person name="Beardsley C."/>
            <person name="Sardemann C."/>
            <person name="Bakenhus I."/>
            <person name="Billerbeck S."/>
            <person name="Daniel R."/>
            <person name="Simon M."/>
        </authorList>
    </citation>
    <scope>NUCLEOTIDE SEQUENCE [LARGE SCALE GENOMIC DNA]</scope>
    <source>
        <strain evidence="3 4">RCA23</strain>
    </source>
</reference>
<evidence type="ECO:0000313" key="4">
    <source>
        <dbReference type="Proteomes" id="UP000028680"/>
    </source>
</evidence>
<dbReference type="PANTHER" id="PTHR13847">
    <property type="entry name" value="SARCOSINE DEHYDROGENASE-RELATED"/>
    <property type="match status" value="1"/>
</dbReference>
<keyword evidence="1 3" id="KW-0560">Oxidoreductase</keyword>
<dbReference type="GO" id="GO:0016491">
    <property type="term" value="F:oxidoreductase activity"/>
    <property type="evidence" value="ECO:0007669"/>
    <property type="project" value="UniProtKB-KW"/>
</dbReference>
<dbReference type="InterPro" id="IPR006076">
    <property type="entry name" value="FAD-dep_OxRdtase"/>
</dbReference>
<feature type="domain" description="FAD dependent oxidoreductase" evidence="2">
    <location>
        <begin position="39"/>
        <end position="388"/>
    </location>
</feature>
<dbReference type="PANTHER" id="PTHR13847:SF281">
    <property type="entry name" value="FAD DEPENDENT OXIDOREDUCTASE DOMAIN-CONTAINING PROTEIN"/>
    <property type="match status" value="1"/>
</dbReference>
<dbReference type="GO" id="GO:0005737">
    <property type="term" value="C:cytoplasm"/>
    <property type="evidence" value="ECO:0007669"/>
    <property type="project" value="TreeGrafter"/>
</dbReference>
<evidence type="ECO:0000313" key="3">
    <source>
        <dbReference type="EMBL" id="AII88292.1"/>
    </source>
</evidence>
<evidence type="ECO:0000256" key="1">
    <source>
        <dbReference type="ARBA" id="ARBA00023002"/>
    </source>
</evidence>
<sequence length="434" mass="46718">MSDFLYANDQPGRYPASWYAQNIPEHPARPALTDVISCDVCIIGAGFTGLSCALHLAQKGYHVIVLDAHRVGFGASGRNGGQVGSGYNQSQQTLEKTLGHDAAHQLWDMAQAAKSLTQDLAARHAPEAGYQPGVAEADFNAKDRASSHAKADYLARHYAYEKIDCLNQTDIANLIKSPRYAGGIIDWGAGHLHPLRYALGLATAAETAGARIFENSAAISVQDGPPSLVQTAKGQLRASYVVHATNGYHSSLNPRQAAKVMPINNFLVATEPLDRPQEVLSKPIAVADNRFVLNYYRLSHDNRLIFGGGESYGARFPEDIFAKVRRPLCEIFPQLADVPLTHAWGGTLGITTRRLPLFAHVGPQQLTASGYSGHGVALAGFAGQVLAETIAGDAERFDLLSQLPTPSFPGGQSLRGPIMTLAMTWFALRDRLGL</sequence>
<protein>
    <submittedName>
        <fullName evidence="3">Gamma-glutamylputrescine oxidoreductase PuuB</fullName>
        <ecNumber evidence="3">1.4.3.-</ecNumber>
    </submittedName>
</protein>
<accession>A0AAN0RLB8</accession>
<dbReference type="Gene3D" id="3.50.50.60">
    <property type="entry name" value="FAD/NAD(P)-binding domain"/>
    <property type="match status" value="1"/>
</dbReference>
<dbReference type="Pfam" id="PF01266">
    <property type="entry name" value="DAO"/>
    <property type="match status" value="1"/>
</dbReference>
<dbReference type="AlphaFoldDB" id="A0AAN0RLB8"/>
<keyword evidence="4" id="KW-1185">Reference proteome</keyword>